<keyword evidence="4" id="KW-1185">Reference proteome</keyword>
<feature type="region of interest" description="Disordered" evidence="2">
    <location>
        <begin position="157"/>
        <end position="191"/>
    </location>
</feature>
<evidence type="ECO:0000313" key="4">
    <source>
        <dbReference type="Proteomes" id="UP001320168"/>
    </source>
</evidence>
<organism evidence="3 4">
    <name type="scientific">Billgrantia ethanolica</name>
    <dbReference type="NCBI Taxonomy" id="2733486"/>
    <lineage>
        <taxon>Bacteria</taxon>
        <taxon>Pseudomonadati</taxon>
        <taxon>Pseudomonadota</taxon>
        <taxon>Gammaproteobacteria</taxon>
        <taxon>Oceanospirillales</taxon>
        <taxon>Halomonadaceae</taxon>
        <taxon>Billgrantia</taxon>
    </lineage>
</organism>
<protein>
    <submittedName>
        <fullName evidence="3">Uncharacterized protein</fullName>
    </submittedName>
</protein>
<evidence type="ECO:0000313" key="3">
    <source>
        <dbReference type="EMBL" id="MCE8002722.1"/>
    </source>
</evidence>
<evidence type="ECO:0000256" key="2">
    <source>
        <dbReference type="SAM" id="MobiDB-lite"/>
    </source>
</evidence>
<feature type="compositionally biased region" description="Basic and acidic residues" evidence="2">
    <location>
        <begin position="172"/>
        <end position="185"/>
    </location>
</feature>
<comment type="caution">
    <text evidence="3">The sequence shown here is derived from an EMBL/GenBank/DDBJ whole genome shotgun (WGS) entry which is preliminary data.</text>
</comment>
<gene>
    <name evidence="3" type="ORF">HOP53_07725</name>
</gene>
<dbReference type="Proteomes" id="UP001320168">
    <property type="component" value="Unassembled WGS sequence"/>
</dbReference>
<proteinExistence type="predicted"/>
<reference evidence="3 4" key="1">
    <citation type="journal article" date="2021" name="Front. Microbiol.">
        <title>Aerobic Denitrification and Heterotrophic Sulfur Oxidation in the Genus Halomonas Revealed by Six Novel Species Characterizations and Genome-Based Analysis.</title>
        <authorList>
            <person name="Wang L."/>
            <person name="Shao Z."/>
        </authorList>
    </citation>
    <scope>NUCLEOTIDE SEQUENCE [LARGE SCALE GENOMIC DNA]</scope>
    <source>
        <strain evidence="3 4">MCCC 1A11081</strain>
    </source>
</reference>
<accession>A0ABS9A2F4</accession>
<dbReference type="RefSeq" id="WP_234269480.1">
    <property type="nucleotide sequence ID" value="NZ_JABFTX010000001.1"/>
</dbReference>
<sequence length="191" mass="21542">MSDMTIDQLQAENDSLTAELEKVKAKNAELLGKLKKAQQGSGESSERLEALEAENEGLKTELRKFTFDAPVNSIFESISGAGKIFRKAFEEHFDIIQDEEEGRFWIHEKDGSPTLKQVKVGKYGNDTQPRELSDGEIKDLILERELKELDYFIPKPVGSGAPGSNGRGHYYVKPEPESLRKEEKPQQFGIR</sequence>
<feature type="coiled-coil region" evidence="1">
    <location>
        <begin position="6"/>
        <end position="68"/>
    </location>
</feature>
<keyword evidence="1" id="KW-0175">Coiled coil</keyword>
<name>A0ABS9A2F4_9GAMM</name>
<dbReference type="EMBL" id="JABFTX010000001">
    <property type="protein sequence ID" value="MCE8002722.1"/>
    <property type="molecule type" value="Genomic_DNA"/>
</dbReference>
<evidence type="ECO:0000256" key="1">
    <source>
        <dbReference type="SAM" id="Coils"/>
    </source>
</evidence>